<dbReference type="InterPro" id="IPR021229">
    <property type="entry name" value="DUF2800"/>
</dbReference>
<evidence type="ECO:0008006" key="2">
    <source>
        <dbReference type="Google" id="ProtNLM"/>
    </source>
</evidence>
<accession>A0A8S5NW67</accession>
<proteinExistence type="predicted"/>
<dbReference type="InterPro" id="IPR011604">
    <property type="entry name" value="PDDEXK-like_dom_sf"/>
</dbReference>
<reference evidence="1" key="1">
    <citation type="journal article" date="2021" name="Proc. Natl. Acad. Sci. U.S.A.">
        <title>A Catalog of Tens of Thousands of Viruses from Human Metagenomes Reveals Hidden Associations with Chronic Diseases.</title>
        <authorList>
            <person name="Tisza M.J."/>
            <person name="Buck C.B."/>
        </authorList>
    </citation>
    <scope>NUCLEOTIDE SEQUENCE</scope>
    <source>
        <strain evidence="1">Ctiu99</strain>
    </source>
</reference>
<organism evidence="1">
    <name type="scientific">Myoviridae sp. ctiu99</name>
    <dbReference type="NCBI Taxonomy" id="2825158"/>
    <lineage>
        <taxon>Viruses</taxon>
        <taxon>Duplodnaviria</taxon>
        <taxon>Heunggongvirae</taxon>
        <taxon>Uroviricota</taxon>
        <taxon>Caudoviricetes</taxon>
    </lineage>
</organism>
<dbReference type="Gene3D" id="3.90.320.10">
    <property type="match status" value="1"/>
</dbReference>
<name>A0A8S5NW67_9CAUD</name>
<dbReference type="Pfam" id="PF10926">
    <property type="entry name" value="DUF2800"/>
    <property type="match status" value="1"/>
</dbReference>
<protein>
    <recommendedName>
        <fullName evidence="2">DUF2800 domain-containing protein</fullName>
    </recommendedName>
</protein>
<sequence length="385" mass="42081">MAAHAILSASSSSRWLTCPPSARIAAAYPDRSSAYAEEGTRAHALAEEALILYLASGEDDVHNVPMLEAMDGVTAEMIEAVQKYVDICVEKIVAARSASPDAQILVEQRLDFSDWAPEGFGTGDMVIVSDGSLEVVDLKYGEGVPVSAKGNTQMRLYALGAVAAFQLLYAFDDVHMTIVQPRRDSVTSDCLSVDDLLAWGDSIRDTARLAYAGKGAFCAGPHCRFCPARMRCRTLADYMLEEIQEGRMPENLTDAEIAGIVLKAKAIKSWLDGVEAHALHHALQGKEWPGLKLVEGRRKRTITDEHAAAMILMDEGHYVAAEIYKPLELQSLTALEKLVGKKRLAELLQPVIQTAEGKPTLVPEADKRPAMRIIDEFDDTLLEED</sequence>
<dbReference type="EMBL" id="BK015257">
    <property type="protein sequence ID" value="DAD98227.1"/>
    <property type="molecule type" value="Genomic_DNA"/>
</dbReference>
<evidence type="ECO:0000313" key="1">
    <source>
        <dbReference type="EMBL" id="DAD98227.1"/>
    </source>
</evidence>